<evidence type="ECO:0000313" key="3">
    <source>
        <dbReference type="Proteomes" id="UP000293162"/>
    </source>
</evidence>
<evidence type="ECO:0000259" key="1">
    <source>
        <dbReference type="Pfam" id="PF13672"/>
    </source>
</evidence>
<feature type="domain" description="PPM-type phosphatase" evidence="1">
    <location>
        <begin position="16"/>
        <end position="188"/>
    </location>
</feature>
<dbReference type="Pfam" id="PF13672">
    <property type="entry name" value="PP2C_2"/>
    <property type="match status" value="1"/>
</dbReference>
<protein>
    <submittedName>
        <fullName evidence="2">Stage II sporulation protein E (SpoIIE)</fullName>
    </submittedName>
</protein>
<comment type="caution">
    <text evidence="2">The sequence shown here is derived from an EMBL/GenBank/DDBJ whole genome shotgun (WGS) entry which is preliminary data.</text>
</comment>
<dbReference type="RefSeq" id="WP_130023794.1">
    <property type="nucleotide sequence ID" value="NZ_SEWF01000058.1"/>
</dbReference>
<name>A0A4Q5LUA7_9BACT</name>
<dbReference type="Proteomes" id="UP000293162">
    <property type="component" value="Unassembled WGS sequence"/>
</dbReference>
<sequence>MKIYTTLQKGEHHLNYCEDYFFVGNIGDSKTLCAVMDGCTMATESYFAATLTGKLPRKIVKEKSYKDFYGLEVYASAENCLKSILADLFKELNTARNQLMLETTELLTTLMIMLIDKNARQGVILVVGDGLVSINGHITIFDQDNIPDYLGYHLHEDFENWYNTQQQKILFHEIHDIIVATNGIFTFMPIDKNNRSENIDPVDFMLSDKTNKQNREMLSWQLKHLQLNYGLMPADDLAMVRVLA</sequence>
<dbReference type="InterPro" id="IPR001932">
    <property type="entry name" value="PPM-type_phosphatase-like_dom"/>
</dbReference>
<dbReference type="AlphaFoldDB" id="A0A4Q5LUA7"/>
<dbReference type="SUPFAM" id="SSF81606">
    <property type="entry name" value="PP2C-like"/>
    <property type="match status" value="1"/>
</dbReference>
<reference evidence="2 3" key="1">
    <citation type="submission" date="2019-02" db="EMBL/GenBank/DDBJ databases">
        <title>Bacterial novel species Emticicia sp. 17J42-9 isolated from soil.</title>
        <authorList>
            <person name="Jung H.-Y."/>
        </authorList>
    </citation>
    <scope>NUCLEOTIDE SEQUENCE [LARGE SCALE GENOMIC DNA]</scope>
    <source>
        <strain evidence="2 3">17J42-9</strain>
    </source>
</reference>
<dbReference type="EMBL" id="SEWF01000058">
    <property type="protein sequence ID" value="RYU93059.1"/>
    <property type="molecule type" value="Genomic_DNA"/>
</dbReference>
<dbReference type="InterPro" id="IPR036457">
    <property type="entry name" value="PPM-type-like_dom_sf"/>
</dbReference>
<accession>A0A4Q5LUA7</accession>
<proteinExistence type="predicted"/>
<dbReference type="OrthoDB" id="654410at2"/>
<evidence type="ECO:0000313" key="2">
    <source>
        <dbReference type="EMBL" id="RYU93059.1"/>
    </source>
</evidence>
<keyword evidence="3" id="KW-1185">Reference proteome</keyword>
<organism evidence="2 3">
    <name type="scientific">Emticicia agri</name>
    <dbReference type="NCBI Taxonomy" id="2492393"/>
    <lineage>
        <taxon>Bacteria</taxon>
        <taxon>Pseudomonadati</taxon>
        <taxon>Bacteroidota</taxon>
        <taxon>Cytophagia</taxon>
        <taxon>Cytophagales</taxon>
        <taxon>Leadbetterellaceae</taxon>
        <taxon>Emticicia</taxon>
    </lineage>
</organism>
<gene>
    <name evidence="2" type="ORF">EWM59_24020</name>
</gene>
<dbReference type="Gene3D" id="3.60.40.10">
    <property type="entry name" value="PPM-type phosphatase domain"/>
    <property type="match status" value="1"/>
</dbReference>